<gene>
    <name evidence="2" type="ORF">KUCA_T00003375001</name>
</gene>
<dbReference type="Proteomes" id="UP000019384">
    <property type="component" value="Unassembled WGS sequence"/>
</dbReference>
<feature type="compositionally biased region" description="Basic and acidic residues" evidence="1">
    <location>
        <begin position="62"/>
        <end position="81"/>
    </location>
</feature>
<sequence length="81" mass="9225">MKGIWILSQGLRYSARFGQSRLSSSAAPVIDKESVLKNCEYERMMSSRTGSHLIQITGHPPRMGERQTQEDFEKPDVLRIS</sequence>
<evidence type="ECO:0000313" key="2">
    <source>
        <dbReference type="EMBL" id="CDK27397.1"/>
    </source>
</evidence>
<organism evidence="2 3">
    <name type="scientific">Kuraishia capsulata CBS 1993</name>
    <dbReference type="NCBI Taxonomy" id="1382522"/>
    <lineage>
        <taxon>Eukaryota</taxon>
        <taxon>Fungi</taxon>
        <taxon>Dikarya</taxon>
        <taxon>Ascomycota</taxon>
        <taxon>Saccharomycotina</taxon>
        <taxon>Pichiomycetes</taxon>
        <taxon>Pichiales</taxon>
        <taxon>Pichiaceae</taxon>
        <taxon>Kuraishia</taxon>
    </lineage>
</organism>
<evidence type="ECO:0000313" key="3">
    <source>
        <dbReference type="Proteomes" id="UP000019384"/>
    </source>
</evidence>
<proteinExistence type="predicted"/>
<dbReference type="RefSeq" id="XP_022459392.1">
    <property type="nucleotide sequence ID" value="XM_022601783.1"/>
</dbReference>
<reference evidence="2" key="1">
    <citation type="submission" date="2013-12" db="EMBL/GenBank/DDBJ databases">
        <authorList>
            <person name="Genoscope - CEA"/>
        </authorList>
    </citation>
    <scope>NUCLEOTIDE SEQUENCE</scope>
    <source>
        <strain evidence="2">CBS 1993</strain>
    </source>
</reference>
<dbReference type="HOGENOM" id="CLU_2574205_0_0_1"/>
<accession>W6MQ63</accession>
<feature type="region of interest" description="Disordered" evidence="1">
    <location>
        <begin position="50"/>
        <end position="81"/>
    </location>
</feature>
<keyword evidence="3" id="KW-1185">Reference proteome</keyword>
<dbReference type="EMBL" id="HG793128">
    <property type="protein sequence ID" value="CDK27397.1"/>
    <property type="molecule type" value="Genomic_DNA"/>
</dbReference>
<evidence type="ECO:0000256" key="1">
    <source>
        <dbReference type="SAM" id="MobiDB-lite"/>
    </source>
</evidence>
<dbReference type="AlphaFoldDB" id="W6MQ63"/>
<reference evidence="2" key="2">
    <citation type="submission" date="2014-02" db="EMBL/GenBank/DDBJ databases">
        <title>Complete DNA sequence of /Kuraishia capsulata/ illustrates novel genomic features among budding yeasts (/Saccharomycotina/).</title>
        <authorList>
            <person name="Morales L."/>
            <person name="Noel B."/>
            <person name="Porcel B."/>
            <person name="Marcet-Houben M."/>
            <person name="Hullo M-F."/>
            <person name="Sacerdot C."/>
            <person name="Tekaia F."/>
            <person name="Leh-Louis V."/>
            <person name="Despons L."/>
            <person name="Khanna V."/>
            <person name="Aury J-M."/>
            <person name="Barbe V."/>
            <person name="Couloux A."/>
            <person name="Labadie K."/>
            <person name="Pelletier E."/>
            <person name="Souciet J-L."/>
            <person name="Boekhout T."/>
            <person name="Gabaldon T."/>
            <person name="Wincker P."/>
            <person name="Dujon B."/>
        </authorList>
    </citation>
    <scope>NUCLEOTIDE SEQUENCE</scope>
    <source>
        <strain evidence="2">CBS 1993</strain>
    </source>
</reference>
<dbReference type="GeneID" id="34520780"/>
<protein>
    <submittedName>
        <fullName evidence="2">Uncharacterized protein</fullName>
    </submittedName>
</protein>
<name>W6MQ63_9ASCO</name>